<sequence length="391" mass="42874">MSKSNSLTPLKMLLFSFHATNTIILSYLPLYLKYKGLNGTEIGWVLAVGPLASIVAQPFWGYMSDKYKTVKRILQICIVGLLITSVLFFQMDALIAILLMGAVFYFFVTPIGALGDSLAQRRADDLGISFGTIRMWGSVGFATSSLVIGEILTRVGIQYMIIPYLFFGTIALIVTFRLTDVKVDSEPVQLKDVTTIIKSKPFVIFLLFIMLLSITHRANDSFMGLYIAQLGGSEGLVGLAWFVGVLTEAAVFATAGFWFKKYHPLIFIIIAGVLYSIRWLLYSTIDNPMYIVALQFTHGLSFGLFYLASFSYVSRLIPKLLQSTGHLIFFATFFGISGIIGSLAGGALIDTSGGGTLYFGMGILALVGTILLTVYHVLPYGKESTSSQKAE</sequence>
<keyword evidence="4" id="KW-0997">Cell inner membrane</keyword>
<dbReference type="PANTHER" id="PTHR23522">
    <property type="entry name" value="BLL5896 PROTEIN"/>
    <property type="match status" value="1"/>
</dbReference>
<dbReference type="GO" id="GO:0005886">
    <property type="term" value="C:plasma membrane"/>
    <property type="evidence" value="ECO:0007669"/>
    <property type="project" value="UniProtKB-SubCell"/>
</dbReference>
<dbReference type="GO" id="GO:0015528">
    <property type="term" value="F:lactose:proton symporter activity"/>
    <property type="evidence" value="ECO:0007669"/>
    <property type="project" value="TreeGrafter"/>
</dbReference>
<dbReference type="InterPro" id="IPR020846">
    <property type="entry name" value="MFS_dom"/>
</dbReference>
<proteinExistence type="predicted"/>
<keyword evidence="5 8" id="KW-0812">Transmembrane</keyword>
<feature type="transmembrane region" description="Helical" evidence="8">
    <location>
        <begin position="95"/>
        <end position="114"/>
    </location>
</feature>
<feature type="transmembrane region" description="Helical" evidence="8">
    <location>
        <begin position="161"/>
        <end position="179"/>
    </location>
</feature>
<evidence type="ECO:0000256" key="2">
    <source>
        <dbReference type="ARBA" id="ARBA00022448"/>
    </source>
</evidence>
<dbReference type="RefSeq" id="WP_095657285.1">
    <property type="nucleotide sequence ID" value="NZ_NPOA01000018.1"/>
</dbReference>
<dbReference type="Gene3D" id="1.20.1250.20">
    <property type="entry name" value="MFS general substrate transporter like domains"/>
    <property type="match status" value="2"/>
</dbReference>
<dbReference type="InterPro" id="IPR024989">
    <property type="entry name" value="MFS_assoc_dom"/>
</dbReference>
<dbReference type="InterPro" id="IPR036259">
    <property type="entry name" value="MFS_trans_sf"/>
</dbReference>
<dbReference type="PIRSF" id="PIRSF004925">
    <property type="entry name" value="HcaT"/>
    <property type="match status" value="1"/>
</dbReference>
<dbReference type="OrthoDB" id="1650886at2"/>
<reference evidence="10 11" key="1">
    <citation type="submission" date="2017-08" db="EMBL/GenBank/DDBJ databases">
        <title>Virgibacillus indicus sp. nov. and Virgibacillus profoundi sp. nov, two moderately halophilic bacteria isolated from marine sediment by using the Microfluidic Streak Plate.</title>
        <authorList>
            <person name="Xu B."/>
            <person name="Hu B."/>
            <person name="Wang J."/>
            <person name="Zhu Y."/>
            <person name="Huang L."/>
            <person name="Du W."/>
            <person name="Huang Y."/>
        </authorList>
    </citation>
    <scope>NUCLEOTIDE SEQUENCE [LARGE SCALE GENOMIC DNA]</scope>
    <source>
        <strain evidence="10 11">IO3-P3-H5</strain>
    </source>
</reference>
<feature type="transmembrane region" description="Helical" evidence="8">
    <location>
        <begin position="238"/>
        <end position="258"/>
    </location>
</feature>
<feature type="transmembrane region" description="Helical" evidence="8">
    <location>
        <begin position="42"/>
        <end position="61"/>
    </location>
</feature>
<evidence type="ECO:0000259" key="9">
    <source>
        <dbReference type="PROSITE" id="PS50850"/>
    </source>
</evidence>
<keyword evidence="2" id="KW-0813">Transport</keyword>
<protein>
    <submittedName>
        <fullName evidence="10">MFS transporter</fullName>
    </submittedName>
</protein>
<feature type="domain" description="Major facilitator superfamily (MFS) profile" evidence="9">
    <location>
        <begin position="161"/>
        <end position="391"/>
    </location>
</feature>
<feature type="transmembrane region" description="Helical" evidence="8">
    <location>
        <begin position="288"/>
        <end position="307"/>
    </location>
</feature>
<feature type="transmembrane region" description="Helical" evidence="8">
    <location>
        <begin position="126"/>
        <end position="149"/>
    </location>
</feature>
<dbReference type="SUPFAM" id="SSF103473">
    <property type="entry name" value="MFS general substrate transporter"/>
    <property type="match status" value="1"/>
</dbReference>
<evidence type="ECO:0000313" key="10">
    <source>
        <dbReference type="EMBL" id="PAV27805.1"/>
    </source>
</evidence>
<name>A0A2A2I9I6_9BACI</name>
<dbReference type="InterPro" id="IPR026032">
    <property type="entry name" value="HcaT-like"/>
</dbReference>
<comment type="subcellular location">
    <subcellularLocation>
        <location evidence="1">Cell inner membrane</location>
        <topology evidence="1">Multi-pass membrane protein</topology>
    </subcellularLocation>
</comment>
<feature type="transmembrane region" description="Helical" evidence="8">
    <location>
        <begin position="12"/>
        <end position="30"/>
    </location>
</feature>
<comment type="caution">
    <text evidence="10">The sequence shown here is derived from an EMBL/GenBank/DDBJ whole genome shotgun (WGS) entry which is preliminary data.</text>
</comment>
<evidence type="ECO:0000256" key="6">
    <source>
        <dbReference type="ARBA" id="ARBA00022989"/>
    </source>
</evidence>
<organism evidence="10 11">
    <name type="scientific">Virgibacillus profundi</name>
    <dbReference type="NCBI Taxonomy" id="2024555"/>
    <lineage>
        <taxon>Bacteria</taxon>
        <taxon>Bacillati</taxon>
        <taxon>Bacillota</taxon>
        <taxon>Bacilli</taxon>
        <taxon>Bacillales</taxon>
        <taxon>Bacillaceae</taxon>
        <taxon>Virgibacillus</taxon>
    </lineage>
</organism>
<evidence type="ECO:0000256" key="7">
    <source>
        <dbReference type="ARBA" id="ARBA00023136"/>
    </source>
</evidence>
<evidence type="ECO:0000256" key="3">
    <source>
        <dbReference type="ARBA" id="ARBA00022475"/>
    </source>
</evidence>
<keyword evidence="11" id="KW-1185">Reference proteome</keyword>
<keyword evidence="7 8" id="KW-0472">Membrane</keyword>
<keyword evidence="3" id="KW-1003">Cell membrane</keyword>
<gene>
    <name evidence="10" type="ORF">CIL05_19830</name>
</gene>
<dbReference type="Proteomes" id="UP000218887">
    <property type="component" value="Unassembled WGS sequence"/>
</dbReference>
<feature type="transmembrane region" description="Helical" evidence="8">
    <location>
        <begin position="200"/>
        <end position="218"/>
    </location>
</feature>
<evidence type="ECO:0000256" key="4">
    <source>
        <dbReference type="ARBA" id="ARBA00022519"/>
    </source>
</evidence>
<feature type="transmembrane region" description="Helical" evidence="8">
    <location>
        <begin position="327"/>
        <end position="349"/>
    </location>
</feature>
<evidence type="ECO:0000256" key="1">
    <source>
        <dbReference type="ARBA" id="ARBA00004429"/>
    </source>
</evidence>
<dbReference type="PROSITE" id="PS50850">
    <property type="entry name" value="MFS"/>
    <property type="match status" value="1"/>
</dbReference>
<dbReference type="EMBL" id="NPOA01000018">
    <property type="protein sequence ID" value="PAV27805.1"/>
    <property type="molecule type" value="Genomic_DNA"/>
</dbReference>
<dbReference type="Pfam" id="PF12832">
    <property type="entry name" value="MFS_1_like"/>
    <property type="match status" value="1"/>
</dbReference>
<keyword evidence="6 8" id="KW-1133">Transmembrane helix</keyword>
<feature type="transmembrane region" description="Helical" evidence="8">
    <location>
        <begin position="355"/>
        <end position="378"/>
    </location>
</feature>
<evidence type="ECO:0000256" key="8">
    <source>
        <dbReference type="SAM" id="Phobius"/>
    </source>
</evidence>
<dbReference type="AlphaFoldDB" id="A0A2A2I9I6"/>
<dbReference type="PANTHER" id="PTHR23522:SF10">
    <property type="entry name" value="3-PHENYLPROPIONIC ACID TRANSPORTER-RELATED"/>
    <property type="match status" value="1"/>
</dbReference>
<evidence type="ECO:0000256" key="5">
    <source>
        <dbReference type="ARBA" id="ARBA00022692"/>
    </source>
</evidence>
<accession>A0A2A2I9I6</accession>
<dbReference type="GO" id="GO:0030395">
    <property type="term" value="F:lactose binding"/>
    <property type="evidence" value="ECO:0007669"/>
    <property type="project" value="TreeGrafter"/>
</dbReference>
<evidence type="ECO:0000313" key="11">
    <source>
        <dbReference type="Proteomes" id="UP000218887"/>
    </source>
</evidence>
<feature type="transmembrane region" description="Helical" evidence="8">
    <location>
        <begin position="265"/>
        <end position="282"/>
    </location>
</feature>